<feature type="transmembrane region" description="Helical" evidence="3">
    <location>
        <begin position="300"/>
        <end position="319"/>
    </location>
</feature>
<dbReference type="Proteomes" id="UP000692954">
    <property type="component" value="Unassembled WGS sequence"/>
</dbReference>
<feature type="transmembrane region" description="Helical" evidence="3">
    <location>
        <begin position="1517"/>
        <end position="1537"/>
    </location>
</feature>
<feature type="transmembrane region" description="Helical" evidence="3">
    <location>
        <begin position="845"/>
        <end position="861"/>
    </location>
</feature>
<feature type="transmembrane region" description="Helical" evidence="3">
    <location>
        <begin position="1014"/>
        <end position="1033"/>
    </location>
</feature>
<feature type="transmembrane region" description="Helical" evidence="3">
    <location>
        <begin position="659"/>
        <end position="681"/>
    </location>
</feature>
<feature type="compositionally biased region" description="Basic and acidic residues" evidence="2">
    <location>
        <begin position="44"/>
        <end position="55"/>
    </location>
</feature>
<dbReference type="GO" id="GO:0016020">
    <property type="term" value="C:membrane"/>
    <property type="evidence" value="ECO:0007669"/>
    <property type="project" value="InterPro"/>
</dbReference>
<feature type="transmembrane region" description="Helical" evidence="3">
    <location>
        <begin position="1490"/>
        <end position="1511"/>
    </location>
</feature>
<feature type="transmembrane region" description="Helical" evidence="3">
    <location>
        <begin position="2229"/>
        <end position="2251"/>
    </location>
</feature>
<feature type="transmembrane region" description="Helical" evidence="3">
    <location>
        <begin position="765"/>
        <end position="785"/>
    </location>
</feature>
<feature type="transmembrane region" description="Helical" evidence="3">
    <location>
        <begin position="687"/>
        <end position="703"/>
    </location>
</feature>
<dbReference type="PANTHER" id="PTHR13167:SF25">
    <property type="entry name" value="PIEZO-TYPE MECHANOSENSITIVE ION CHANNEL COMPONENT"/>
    <property type="match status" value="1"/>
</dbReference>
<feature type="domain" description="Piezo THU9 and anchor" evidence="5">
    <location>
        <begin position="2141"/>
        <end position="2394"/>
    </location>
</feature>
<gene>
    <name evidence="6" type="ORF">PSON_ATCC_30995.1.T0400280</name>
</gene>
<accession>A0A8S1MJA6</accession>
<feature type="transmembrane region" description="Helical" evidence="3">
    <location>
        <begin position="1994"/>
        <end position="2013"/>
    </location>
</feature>
<keyword evidence="1" id="KW-0175">Coiled coil</keyword>
<dbReference type="Pfam" id="PF12166">
    <property type="entry name" value="Piezo_cap"/>
    <property type="match status" value="1"/>
</dbReference>
<feature type="transmembrane region" description="Helical" evidence="3">
    <location>
        <begin position="1306"/>
        <end position="1323"/>
    </location>
</feature>
<evidence type="ECO:0000256" key="2">
    <source>
        <dbReference type="SAM" id="MobiDB-lite"/>
    </source>
</evidence>
<evidence type="ECO:0000313" key="7">
    <source>
        <dbReference type="Proteomes" id="UP000692954"/>
    </source>
</evidence>
<feature type="transmembrane region" description="Helical" evidence="3">
    <location>
        <begin position="820"/>
        <end position="839"/>
    </location>
</feature>
<evidence type="ECO:0000256" key="3">
    <source>
        <dbReference type="SAM" id="Phobius"/>
    </source>
</evidence>
<feature type="region of interest" description="Disordered" evidence="2">
    <location>
        <begin position="1"/>
        <end position="55"/>
    </location>
</feature>
<evidence type="ECO:0008006" key="8">
    <source>
        <dbReference type="Google" id="ProtNLM"/>
    </source>
</evidence>
<evidence type="ECO:0000313" key="6">
    <source>
        <dbReference type="EMBL" id="CAD8080500.1"/>
    </source>
</evidence>
<feature type="transmembrane region" description="Helical" evidence="3">
    <location>
        <begin position="873"/>
        <end position="893"/>
    </location>
</feature>
<feature type="transmembrane region" description="Helical" evidence="3">
    <location>
        <begin position="356"/>
        <end position="373"/>
    </location>
</feature>
<dbReference type="InterPro" id="IPR056770">
    <property type="entry name" value="Piezo_THU9_anchor"/>
</dbReference>
<feature type="transmembrane region" description="Helical" evidence="3">
    <location>
        <begin position="723"/>
        <end position="745"/>
    </location>
</feature>
<feature type="compositionally biased region" description="Polar residues" evidence="2">
    <location>
        <begin position="17"/>
        <end position="27"/>
    </location>
</feature>
<dbReference type="InterPro" id="IPR031334">
    <property type="entry name" value="Piezo_cap_dom"/>
</dbReference>
<evidence type="ECO:0000259" key="4">
    <source>
        <dbReference type="Pfam" id="PF12166"/>
    </source>
</evidence>
<dbReference type="EMBL" id="CAJJDN010000040">
    <property type="protein sequence ID" value="CAD8080500.1"/>
    <property type="molecule type" value="Genomic_DNA"/>
</dbReference>
<evidence type="ECO:0000259" key="5">
    <source>
        <dbReference type="Pfam" id="PF24874"/>
    </source>
</evidence>
<feature type="transmembrane region" description="Helical" evidence="3">
    <location>
        <begin position="2297"/>
        <end position="2317"/>
    </location>
</feature>
<feature type="transmembrane region" description="Helical" evidence="3">
    <location>
        <begin position="64"/>
        <end position="84"/>
    </location>
</feature>
<feature type="transmembrane region" description="Helical" evidence="3">
    <location>
        <begin position="217"/>
        <end position="235"/>
    </location>
</feature>
<feature type="transmembrane region" description="Helical" evidence="3">
    <location>
        <begin position="1549"/>
        <end position="1570"/>
    </location>
</feature>
<feature type="transmembrane region" description="Helical" evidence="3">
    <location>
        <begin position="1953"/>
        <end position="1974"/>
    </location>
</feature>
<dbReference type="GO" id="GO:0042391">
    <property type="term" value="P:regulation of membrane potential"/>
    <property type="evidence" value="ECO:0007669"/>
    <property type="project" value="TreeGrafter"/>
</dbReference>
<dbReference type="GO" id="GO:0005261">
    <property type="term" value="F:monoatomic cation channel activity"/>
    <property type="evidence" value="ECO:0007669"/>
    <property type="project" value="TreeGrafter"/>
</dbReference>
<feature type="region of interest" description="Disordered" evidence="2">
    <location>
        <begin position="418"/>
        <end position="467"/>
    </location>
</feature>
<feature type="transmembrane region" description="Helical" evidence="3">
    <location>
        <begin position="1924"/>
        <end position="1941"/>
    </location>
</feature>
<feature type="transmembrane region" description="Helical" evidence="3">
    <location>
        <begin position="553"/>
        <end position="572"/>
    </location>
</feature>
<feature type="compositionally biased region" description="Basic and acidic residues" evidence="2">
    <location>
        <begin position="420"/>
        <end position="429"/>
    </location>
</feature>
<feature type="coiled-coil region" evidence="1">
    <location>
        <begin position="1042"/>
        <end position="1099"/>
    </location>
</feature>
<feature type="transmembrane region" description="Helical" evidence="3">
    <location>
        <begin position="1418"/>
        <end position="1444"/>
    </location>
</feature>
<dbReference type="InterPro" id="IPR027272">
    <property type="entry name" value="Piezo"/>
</dbReference>
<dbReference type="OrthoDB" id="303066at2759"/>
<feature type="transmembrane region" description="Helical" evidence="3">
    <location>
        <begin position="2140"/>
        <end position="2161"/>
    </location>
</feature>
<feature type="transmembrane region" description="Helical" evidence="3">
    <location>
        <begin position="256"/>
        <end position="280"/>
    </location>
</feature>
<feature type="transmembrane region" description="Helical" evidence="3">
    <location>
        <begin position="2263"/>
        <end position="2285"/>
    </location>
</feature>
<feature type="transmembrane region" description="Helical" evidence="3">
    <location>
        <begin position="2651"/>
        <end position="2670"/>
    </location>
</feature>
<name>A0A8S1MJA6_9CILI</name>
<protein>
    <recommendedName>
        <fullName evidence="8">Piezo non-specific cation channel R-Ras-binding domain-containing protein</fullName>
    </recommendedName>
</protein>
<feature type="compositionally biased region" description="Acidic residues" evidence="2">
    <location>
        <begin position="430"/>
        <end position="461"/>
    </location>
</feature>
<keyword evidence="3" id="KW-1133">Transmembrane helix</keyword>
<keyword evidence="7" id="KW-1185">Reference proteome</keyword>
<feature type="domain" description="Piezo non-specific cation channel cap" evidence="4">
    <location>
        <begin position="2447"/>
        <end position="2736"/>
    </location>
</feature>
<feature type="transmembrane region" description="Helical" evidence="3">
    <location>
        <begin position="158"/>
        <end position="181"/>
    </location>
</feature>
<organism evidence="6 7">
    <name type="scientific">Paramecium sonneborni</name>
    <dbReference type="NCBI Taxonomy" id="65129"/>
    <lineage>
        <taxon>Eukaryota</taxon>
        <taxon>Sar</taxon>
        <taxon>Alveolata</taxon>
        <taxon>Ciliophora</taxon>
        <taxon>Intramacronucleata</taxon>
        <taxon>Oligohymenophorea</taxon>
        <taxon>Peniculida</taxon>
        <taxon>Parameciidae</taxon>
        <taxon>Paramecium</taxon>
    </lineage>
</organism>
<dbReference type="PANTHER" id="PTHR13167">
    <property type="entry name" value="PIEZO-TYPE MECHANOSENSITIVE ION CHANNEL COMPONENT"/>
    <property type="match status" value="1"/>
</dbReference>
<dbReference type="GO" id="GO:0050982">
    <property type="term" value="P:detection of mechanical stimulus"/>
    <property type="evidence" value="ECO:0007669"/>
    <property type="project" value="TreeGrafter"/>
</dbReference>
<sequence>MQNSGQPSSEIEIPLPSFTNNSQLLSESENDDVQRDSQPVIQKADSHESVISEHEEQPKKYRQIIQALDIIGLLGLLIYCILIQSYYSTFYLICLLLILNYSYINRYKGIQVKDGKLYTLTEFAAQQQEFHNTNQNQEQSEKYFTTQYWLVLHDFKKLVWYSFLIVSTISLIVKLSLYPIVKNGGFTMMSIENFRGLEIYFTVINGQIFVTSANQSLAFAPNCVMLFLAIIILIFRDIQIKQEFYELTDSPILTKFFILLMLLNLIILTCCTKSFIGLIMWTFQLILLLRMYNNQLVENLYFIILKIVIMVILVVMYFISTPIKNVILQNNQLASFTLQFTGFQLFGYFSDYEAQAILFIIFSIIVLNMLCLVNEKIKTQNIKNQFNYTITEISQQYQDFKQYQELVKSELRNISVDINDSPKGRKKSQEEDELSDSNEMNDEQIEEEKEISNEDFEEQEYDEQKENVQKENAPNVLLDQLANSTIYFHKLEKAWYTSLEKIKYVIDKPIISLIILQILSLSIVILQQTYFSILLVCWLILTGFTLDFKIIRLATIFFNIPSLLINFFTFYYSNITGLDRPDNFYSFCPSSQYKNIDDLPTTVCQKLGFFYQNNSAVNSILMNCTLCLFFLFIKQIEEQQEKENQIQAQTNDIEVDPKWFNIALAFFFKIDFYIVIVLLYWVGFNEINIISFIMILLLIIFIVNQSNKSKHKGKSVPFQQKYWLLLLIYISFLTLIKYLYILFGASSSYFVVQVLGFNMLNKQMVLNWILFYMIIIQYYGFNTVLYDKYSNRLIGTISSVESIKNNAPNFRYHFGILETIYSHSLIWTAYVINICFLLFTPYSYLNNLLLFYIGIVFLYHVKSINSQINYINLRLLWYIYLQMLLIAFAYRYLFSFFCVPNLSTKSEGFQTFYENLQHYYQEAGLYSYSTDNLRIEYLADTLNILFGAFALNQLTKFKKLQIKQSNQNLSESYSQNVLDLKILEQQKWLKSILIGIAHINTDLITIYIVISCVLYLRSIAAFILLTLYLSYFFRVHNSILDILDEQQSLMKLQKQINLLKQLYLEFASDISHIDEPQKIKRLNDEIKLLRLNKRIKLKRAIWLYSFYFTAFCIFLSYLSQFLSTESFTTIVNPPQWVDYTVLSFFIFGTYSRQYIITNQCYCGYESNNNNCNETDYVQTQSNMWQVTWFYLFLLFVNVIDTACTKILEDDLKKNIDNLQETQEMNKIEESRIQNQSYEESKEIFDIKYDFVAFVKSHSNYESFEREVLILNYFINKSRFVKILLYDSLFKIFQRFLILLYLSNTLLVNTIFSLFYLIISVILFQMNATAKSTKKLNSIAIFSILFQYFLYLLNWTPSDNDIPQLNYFNLTPQDFNLMAKTNISDYWLAFLGFQGTEIMDCESLQQSLFYDMKCETNQLLNIVIVFNCLIVSFIYLYFLMLEWFCDQIYQQSIKMKNEFIVCKKVLSNHSDSQMIINYNLWRQKNYSFRHILIQTITMNYHLILFGFVLFLSEMNRSMFNLVQLLIVIGFIYVAEFHFKWPYVFSERRIITAFYQGIFTLSAIIIGLFTLLKVPTFLDQCVNTKAFREDVGNGLEFYCMEAFKLRIDGQIFLMFFITLFFDLQASHHLQTRQDNYQTNMKLRSKMISRGLAYSYNYLQYKKILELQEEKNVLNQISDTIEQKMIIWKSRVREISMKKKEREVSVKIQQQQFPQLTASFMTEPEVQIPKDQSFFRKTYIKMILWMRNDKQLIKFMPFHVLMDYILQQNKRLQRHVFIKLENHLMNDTAVYEEEIKTLEKIYRRFYQEISKNKDKLNNVVLDSFIQKAMEKYKKFYKPQNEQKYIKYYEQYQMNYNLSKELRFVHIIDEKERIVLEQTKQKYPINKLIQMKTINLFSLFLQDIFKYCLIKWDSITNIIIICYYFKNYALLGMVLPIIMFVWGLIDVNSKIFWIISYSLYFFIILIIFVDSMYGVAYSNLNKPQQFIPWYYLLDNSNTFGLFYEIFTIWIITFQVFLQKSFGIFDYPFTQIENIFQGYIRLKLNNFNKDMVDEIIQESEIQRSRSKSEIARIQNAEIERIELVNQLQGKLQLEKSGMEEEESVLKQIGNDLERKIAANPEIISDKYQPGFFEKIMSYEYARPGLDLYLAIASIQVILFLYLLFFFNFMTGQSQNIEGYLKYNQVPAQLVLALVFQMIFMMIERYIELRGDQKYINQERTVYKNKYKTQFVQKYILQIVILILVFLFVYCYLLRLWNRTQDDYKDYNSSIVIFFIFFCAYFYLSALQLRYGYRELKVRNQFLYVYNQLSYYFALTFYSIPFLYDLKVLMDWTCLYTSLDVFQWFTLEDIQRQLYFTKISSEKIMKRPLGLKITKLNKLIYFFFVIFILICIFVPLILFSALNPASEDNQIVSGSFIINLVNVDTNLNVQLYESSQLMGLDLPIIRDAKTIKELTDQNKLSQQQIDNSGGIQRFQLSDFSNFKWQISLPLYTQLIRELNQTLFNEEDYTFMFNVTFTFRRRFQFILPSIYKFSYPYNPLVNGENGTTGLNRSQLQYIKDASMNCNNKGILLPNFYIEALRIYQSSATNYNTTPIYGNNLNTVQDVFLNINCSKGNTNPLQGVSNWEFKYAGNSSLNQSNITMANGLLYFVVCDQYSVLTYGLSVITIYTTIILLIAKCIRSTFSSQVFMLEFTQMVQPDDLLQLCQAVSTARQLQNYRKENLLYFELIDIIRSPELVKAMTGAWSEKFYTQQNDNKQLQNQEQINQQEQKLKKD</sequence>
<evidence type="ECO:0000256" key="1">
    <source>
        <dbReference type="SAM" id="Coils"/>
    </source>
</evidence>
<feature type="transmembrane region" description="Helical" evidence="3">
    <location>
        <begin position="1100"/>
        <end position="1118"/>
    </location>
</feature>
<keyword evidence="3" id="KW-0472">Membrane</keyword>
<proteinExistence type="predicted"/>
<keyword evidence="3" id="KW-0812">Transmembrane</keyword>
<feature type="transmembrane region" description="Helical" evidence="3">
    <location>
        <begin position="2373"/>
        <end position="2396"/>
    </location>
</feature>
<dbReference type="Pfam" id="PF24874">
    <property type="entry name" value="Piezo_THU9_anchor"/>
    <property type="match status" value="1"/>
</dbReference>
<reference evidence="6" key="1">
    <citation type="submission" date="2021-01" db="EMBL/GenBank/DDBJ databases">
        <authorList>
            <consortium name="Genoscope - CEA"/>
            <person name="William W."/>
        </authorList>
    </citation>
    <scope>NUCLEOTIDE SEQUENCE</scope>
</reference>
<comment type="caution">
    <text evidence="6">The sequence shown here is derived from an EMBL/GenBank/DDBJ whole genome shotgun (WGS) entry which is preliminary data.</text>
</comment>
<feature type="transmembrane region" description="Helical" evidence="3">
    <location>
        <begin position="2181"/>
        <end position="2201"/>
    </location>
</feature>
<feature type="transmembrane region" description="Helical" evidence="3">
    <location>
        <begin position="1335"/>
        <end position="1352"/>
    </location>
</feature>
<dbReference type="GO" id="GO:0008381">
    <property type="term" value="F:mechanosensitive monoatomic ion channel activity"/>
    <property type="evidence" value="ECO:0007669"/>
    <property type="project" value="InterPro"/>
</dbReference>
<dbReference type="GO" id="GO:0071260">
    <property type="term" value="P:cellular response to mechanical stimulus"/>
    <property type="evidence" value="ECO:0007669"/>
    <property type="project" value="TreeGrafter"/>
</dbReference>